<dbReference type="AlphaFoldDB" id="A0A419W937"/>
<dbReference type="PANTHER" id="PTHR37299">
    <property type="entry name" value="TRANSCRIPTIONAL REGULATOR-RELATED"/>
    <property type="match status" value="1"/>
</dbReference>
<dbReference type="Gene3D" id="2.40.50.1020">
    <property type="entry name" value="LytTr DNA-binding domain"/>
    <property type="match status" value="1"/>
</dbReference>
<dbReference type="GO" id="GO:0003677">
    <property type="term" value="F:DNA binding"/>
    <property type="evidence" value="ECO:0007669"/>
    <property type="project" value="InterPro"/>
</dbReference>
<proteinExistence type="predicted"/>
<feature type="modified residue" description="4-aspartylphosphate" evidence="1">
    <location>
        <position position="55"/>
    </location>
</feature>
<dbReference type="Gene3D" id="3.40.50.2300">
    <property type="match status" value="1"/>
</dbReference>
<comment type="caution">
    <text evidence="4">The sequence shown here is derived from an EMBL/GenBank/DDBJ whole genome shotgun (WGS) entry which is preliminary data.</text>
</comment>
<evidence type="ECO:0000256" key="1">
    <source>
        <dbReference type="PROSITE-ProRule" id="PRU00169"/>
    </source>
</evidence>
<dbReference type="EMBL" id="RAPN01000001">
    <property type="protein sequence ID" value="RKD91950.1"/>
    <property type="molecule type" value="Genomic_DNA"/>
</dbReference>
<dbReference type="RefSeq" id="WP_120273206.1">
    <property type="nucleotide sequence ID" value="NZ_RAPN01000001.1"/>
</dbReference>
<feature type="domain" description="Response regulatory" evidence="2">
    <location>
        <begin position="2"/>
        <end position="115"/>
    </location>
</feature>
<dbReference type="SUPFAM" id="SSF52172">
    <property type="entry name" value="CheY-like"/>
    <property type="match status" value="1"/>
</dbReference>
<dbReference type="InterPro" id="IPR011006">
    <property type="entry name" value="CheY-like_superfamily"/>
</dbReference>
<dbReference type="PROSITE" id="PS50930">
    <property type="entry name" value="HTH_LYTTR"/>
    <property type="match status" value="1"/>
</dbReference>
<evidence type="ECO:0000259" key="3">
    <source>
        <dbReference type="PROSITE" id="PS50930"/>
    </source>
</evidence>
<keyword evidence="1" id="KW-0597">Phosphoprotein</keyword>
<accession>A0A419W937</accession>
<dbReference type="PANTHER" id="PTHR37299:SF1">
    <property type="entry name" value="STAGE 0 SPORULATION PROTEIN A HOMOLOG"/>
    <property type="match status" value="1"/>
</dbReference>
<feature type="domain" description="HTH LytTR-type" evidence="3">
    <location>
        <begin position="147"/>
        <end position="255"/>
    </location>
</feature>
<sequence>MKVVIVEDEEPAVIRLKKLISEVDDRIEVIACLESVSQAAEWFVVNSSPDLIFMDIRLADGLSFEIFELVKVEAPVIFTTAYNEYAMKAFKVNSVDYLLKPISRDDLGAALEKFRSLYQNSQSDLKGFQTKLNQLLAQFNQTYKSRFFVKVGQRYKSVSVDEVACFFVEEKSTFILDREEKMLAIDSSLDQLGKQLDPQRFFRVNRNFLVNLNFVSDVIIYSGSRLKVKLKNGHQPGDILVSREKVNAFKEWMDR</sequence>
<dbReference type="Pfam" id="PF04397">
    <property type="entry name" value="LytTR"/>
    <property type="match status" value="1"/>
</dbReference>
<dbReference type="SMART" id="SM00850">
    <property type="entry name" value="LytTR"/>
    <property type="match status" value="1"/>
</dbReference>
<reference evidence="4 5" key="1">
    <citation type="submission" date="2018-09" db="EMBL/GenBank/DDBJ databases">
        <title>Genomic Encyclopedia of Archaeal and Bacterial Type Strains, Phase II (KMG-II): from individual species to whole genera.</title>
        <authorList>
            <person name="Goeker M."/>
        </authorList>
    </citation>
    <scope>NUCLEOTIDE SEQUENCE [LARGE SCALE GENOMIC DNA]</scope>
    <source>
        <strain evidence="4 5">DSM 27148</strain>
    </source>
</reference>
<evidence type="ECO:0000259" key="2">
    <source>
        <dbReference type="PROSITE" id="PS50110"/>
    </source>
</evidence>
<protein>
    <submittedName>
        <fullName evidence="4">LytTR family two component transcriptional regulator</fullName>
    </submittedName>
</protein>
<dbReference type="OrthoDB" id="1490554at2"/>
<dbReference type="GO" id="GO:0000156">
    <property type="term" value="F:phosphorelay response regulator activity"/>
    <property type="evidence" value="ECO:0007669"/>
    <property type="project" value="InterPro"/>
</dbReference>
<dbReference type="InterPro" id="IPR046947">
    <property type="entry name" value="LytR-like"/>
</dbReference>
<dbReference type="InterPro" id="IPR007492">
    <property type="entry name" value="LytTR_DNA-bd_dom"/>
</dbReference>
<name>A0A419W937_9BACT</name>
<gene>
    <name evidence="4" type="ORF">BC643_2319</name>
</gene>
<evidence type="ECO:0000313" key="5">
    <source>
        <dbReference type="Proteomes" id="UP000283387"/>
    </source>
</evidence>
<dbReference type="FunFam" id="3.40.50.2300:FF:000361">
    <property type="entry name" value="Two-component system response regulator"/>
    <property type="match status" value="1"/>
</dbReference>
<organism evidence="4 5">
    <name type="scientific">Mangrovibacterium diazotrophicum</name>
    <dbReference type="NCBI Taxonomy" id="1261403"/>
    <lineage>
        <taxon>Bacteria</taxon>
        <taxon>Pseudomonadati</taxon>
        <taxon>Bacteroidota</taxon>
        <taxon>Bacteroidia</taxon>
        <taxon>Marinilabiliales</taxon>
        <taxon>Prolixibacteraceae</taxon>
        <taxon>Mangrovibacterium</taxon>
    </lineage>
</organism>
<dbReference type="Proteomes" id="UP000283387">
    <property type="component" value="Unassembled WGS sequence"/>
</dbReference>
<evidence type="ECO:0000313" key="4">
    <source>
        <dbReference type="EMBL" id="RKD91950.1"/>
    </source>
</evidence>
<dbReference type="Pfam" id="PF00072">
    <property type="entry name" value="Response_reg"/>
    <property type="match status" value="1"/>
</dbReference>
<dbReference type="InterPro" id="IPR001789">
    <property type="entry name" value="Sig_transdc_resp-reg_receiver"/>
</dbReference>
<dbReference type="SMART" id="SM00448">
    <property type="entry name" value="REC"/>
    <property type="match status" value="1"/>
</dbReference>
<keyword evidence="5" id="KW-1185">Reference proteome</keyword>
<dbReference type="PROSITE" id="PS50110">
    <property type="entry name" value="RESPONSE_REGULATORY"/>
    <property type="match status" value="1"/>
</dbReference>